<keyword evidence="2" id="KW-0808">Transferase</keyword>
<evidence type="ECO:0000256" key="1">
    <source>
        <dbReference type="ARBA" id="ARBA00022603"/>
    </source>
</evidence>
<gene>
    <name evidence="6" type="ORF">B0T22DRAFT_511043</name>
</gene>
<keyword evidence="7" id="KW-1185">Reference proteome</keyword>
<evidence type="ECO:0000256" key="2">
    <source>
        <dbReference type="ARBA" id="ARBA00022679"/>
    </source>
</evidence>
<evidence type="ECO:0000256" key="4">
    <source>
        <dbReference type="SAM" id="MobiDB-lite"/>
    </source>
</evidence>
<feature type="region of interest" description="Disordered" evidence="4">
    <location>
        <begin position="29"/>
        <end position="49"/>
    </location>
</feature>
<sequence>MEILAATDGYHRLSPNATGVIFSTTTTITTHTSSDSVPPGTPSHSTQPGGTAIIDIRSSDASPLANLDTQILDGLLQPHGSKFLPALLLWDEKGQELYDEILTTPHYYPYRIENELISQRITEIATTIAASETTMLVELGAGSMVKTAQLLAALDSRLSSSLVYYALDVDLAQLESSLALLKQRTSLRHITLRGLHGTYEDGAKWLARPEAAVYRKTLVWLGSSMANVSEHEAGELLGSFVTAPDIGAPQNLAGFLVAVDGCQDAARIQLAYDVPGGQSRRWVLYGLEAARRQLGGGDDDAVVEQFFAAQNWRFDGRWEPDTRRYENYLVPTRQLSATIRGTVLRLEQNERVRILGSGKWASSDVARISAKQGLEIQDFWKSPELDYSIYWLQPILRRHDSGVDMAGISEGGEEDCLKSASM</sequence>
<comment type="caution">
    <text evidence="6">The sequence shown here is derived from an EMBL/GenBank/DDBJ whole genome shotgun (WGS) entry which is preliminary data.</text>
</comment>
<dbReference type="Proteomes" id="UP001270362">
    <property type="component" value="Unassembled WGS sequence"/>
</dbReference>
<dbReference type="NCBIfam" id="TIGR03439">
    <property type="entry name" value="methyl_EasF"/>
    <property type="match status" value="1"/>
</dbReference>
<accession>A0AAE1CBY0</accession>
<keyword evidence="3" id="KW-0949">S-adenosyl-L-methionine</keyword>
<dbReference type="InterPro" id="IPR017805">
    <property type="entry name" value="SAM_MeTrfase_EasF-type_put"/>
</dbReference>
<dbReference type="GO" id="GO:0008168">
    <property type="term" value="F:methyltransferase activity"/>
    <property type="evidence" value="ECO:0007669"/>
    <property type="project" value="UniProtKB-KW"/>
</dbReference>
<dbReference type="InterPro" id="IPR051128">
    <property type="entry name" value="EgtD_Methyltrsf_superfamily"/>
</dbReference>
<dbReference type="PANTHER" id="PTHR43397:SF2">
    <property type="entry name" value="HISTIDINE-SPECIFIC METHYLTRANSFERASE SAM-DEPENDENT DOMAIN-CONTAINING PROTEIN"/>
    <property type="match status" value="1"/>
</dbReference>
<name>A0AAE1CBY0_9PEZI</name>
<evidence type="ECO:0000313" key="7">
    <source>
        <dbReference type="Proteomes" id="UP001270362"/>
    </source>
</evidence>
<evidence type="ECO:0000313" key="6">
    <source>
        <dbReference type="EMBL" id="KAK3687962.1"/>
    </source>
</evidence>
<organism evidence="6 7">
    <name type="scientific">Podospora appendiculata</name>
    <dbReference type="NCBI Taxonomy" id="314037"/>
    <lineage>
        <taxon>Eukaryota</taxon>
        <taxon>Fungi</taxon>
        <taxon>Dikarya</taxon>
        <taxon>Ascomycota</taxon>
        <taxon>Pezizomycotina</taxon>
        <taxon>Sordariomycetes</taxon>
        <taxon>Sordariomycetidae</taxon>
        <taxon>Sordariales</taxon>
        <taxon>Podosporaceae</taxon>
        <taxon>Podospora</taxon>
    </lineage>
</organism>
<reference evidence="6" key="1">
    <citation type="journal article" date="2023" name="Mol. Phylogenet. Evol.">
        <title>Genome-scale phylogeny and comparative genomics of the fungal order Sordariales.</title>
        <authorList>
            <person name="Hensen N."/>
            <person name="Bonometti L."/>
            <person name="Westerberg I."/>
            <person name="Brannstrom I.O."/>
            <person name="Guillou S."/>
            <person name="Cros-Aarteil S."/>
            <person name="Calhoun S."/>
            <person name="Haridas S."/>
            <person name="Kuo A."/>
            <person name="Mondo S."/>
            <person name="Pangilinan J."/>
            <person name="Riley R."/>
            <person name="LaButti K."/>
            <person name="Andreopoulos B."/>
            <person name="Lipzen A."/>
            <person name="Chen C."/>
            <person name="Yan M."/>
            <person name="Daum C."/>
            <person name="Ng V."/>
            <person name="Clum A."/>
            <person name="Steindorff A."/>
            <person name="Ohm R.A."/>
            <person name="Martin F."/>
            <person name="Silar P."/>
            <person name="Natvig D.O."/>
            <person name="Lalanne C."/>
            <person name="Gautier V."/>
            <person name="Ament-Velasquez S.L."/>
            <person name="Kruys A."/>
            <person name="Hutchinson M.I."/>
            <person name="Powell A.J."/>
            <person name="Barry K."/>
            <person name="Miller A.N."/>
            <person name="Grigoriev I.V."/>
            <person name="Debuchy R."/>
            <person name="Gladieux P."/>
            <person name="Hiltunen Thoren M."/>
            <person name="Johannesson H."/>
        </authorList>
    </citation>
    <scope>NUCLEOTIDE SEQUENCE</scope>
    <source>
        <strain evidence="6">CBS 314.62</strain>
    </source>
</reference>
<evidence type="ECO:0000259" key="5">
    <source>
        <dbReference type="Pfam" id="PF10017"/>
    </source>
</evidence>
<dbReference type="PANTHER" id="PTHR43397">
    <property type="entry name" value="ERGOTHIONEINE BIOSYNTHESIS PROTEIN 1"/>
    <property type="match status" value="1"/>
</dbReference>
<reference evidence="6" key="2">
    <citation type="submission" date="2023-06" db="EMBL/GenBank/DDBJ databases">
        <authorList>
            <consortium name="Lawrence Berkeley National Laboratory"/>
            <person name="Haridas S."/>
            <person name="Hensen N."/>
            <person name="Bonometti L."/>
            <person name="Westerberg I."/>
            <person name="Brannstrom I.O."/>
            <person name="Guillou S."/>
            <person name="Cros-Aarteil S."/>
            <person name="Calhoun S."/>
            <person name="Kuo A."/>
            <person name="Mondo S."/>
            <person name="Pangilinan J."/>
            <person name="Riley R."/>
            <person name="Labutti K."/>
            <person name="Andreopoulos B."/>
            <person name="Lipzen A."/>
            <person name="Chen C."/>
            <person name="Yanf M."/>
            <person name="Daum C."/>
            <person name="Ng V."/>
            <person name="Clum A."/>
            <person name="Steindorff A."/>
            <person name="Ohm R."/>
            <person name="Martin F."/>
            <person name="Silar P."/>
            <person name="Natvig D."/>
            <person name="Lalanne C."/>
            <person name="Gautier V."/>
            <person name="Ament-Velasquez S.L."/>
            <person name="Kruys A."/>
            <person name="Hutchinson M.I."/>
            <person name="Powell A.J."/>
            <person name="Barry K."/>
            <person name="Miller A.N."/>
            <person name="Grigoriev I.V."/>
            <person name="Debuchy R."/>
            <person name="Gladieux P."/>
            <person name="Thoren M.H."/>
            <person name="Johannesson H."/>
        </authorList>
    </citation>
    <scope>NUCLEOTIDE SEQUENCE</scope>
    <source>
        <strain evidence="6">CBS 314.62</strain>
    </source>
</reference>
<dbReference type="AlphaFoldDB" id="A0AAE1CBY0"/>
<dbReference type="EMBL" id="JAULSO010000002">
    <property type="protein sequence ID" value="KAK3687962.1"/>
    <property type="molecule type" value="Genomic_DNA"/>
</dbReference>
<dbReference type="GO" id="GO:0032259">
    <property type="term" value="P:methylation"/>
    <property type="evidence" value="ECO:0007669"/>
    <property type="project" value="UniProtKB-KW"/>
</dbReference>
<dbReference type="Gene3D" id="3.40.50.150">
    <property type="entry name" value="Vaccinia Virus protein VP39"/>
    <property type="match status" value="1"/>
</dbReference>
<feature type="domain" description="Histidine-specific methyltransferase SAM-dependent" evidence="5">
    <location>
        <begin position="68"/>
        <end position="393"/>
    </location>
</feature>
<keyword evidence="1 6" id="KW-0489">Methyltransferase</keyword>
<dbReference type="InterPro" id="IPR029063">
    <property type="entry name" value="SAM-dependent_MTases_sf"/>
</dbReference>
<dbReference type="Pfam" id="PF10017">
    <property type="entry name" value="Methyltransf_33"/>
    <property type="match status" value="1"/>
</dbReference>
<evidence type="ECO:0000256" key="3">
    <source>
        <dbReference type="ARBA" id="ARBA00022691"/>
    </source>
</evidence>
<protein>
    <submittedName>
        <fullName evidence="6">Histidine-specific methyltransferase</fullName>
    </submittedName>
</protein>
<dbReference type="InterPro" id="IPR019257">
    <property type="entry name" value="MeTrfase_dom"/>
</dbReference>
<proteinExistence type="predicted"/>